<evidence type="ECO:0000256" key="2">
    <source>
        <dbReference type="ARBA" id="ARBA00005058"/>
    </source>
</evidence>
<dbReference type="Gene3D" id="3.20.20.140">
    <property type="entry name" value="Metal-dependent hydrolases"/>
    <property type="match status" value="1"/>
</dbReference>
<comment type="similarity">
    <text evidence="3">Belongs to the metallo-dependent hydrolases superfamily. Adenosine and AMP deaminases family.</text>
</comment>
<sequence>MEKVLGLPKAELHLHLFGCFRSQMIYDIAKRNGIQPEISLEEYQSIQQNFNCLDDLLKLIRLNFSVINSASDYYSLAMDGLSVLKSQNVVYAEPAFNIISLTNPSISPSAILDTLTQVAIDMETLHNIKINWLLEFSRGDCLEEQFKLLSSISSYKDIFKGIGVAANEFNHPSRDLKPIYDLARNLGFCGLDGKYTTAHTGEEAPVNFVHETLDYLNVERIDHGIRTIDDPLLVKKLGERHFPIAMAPISNRKLKVLERFCPNRNVYEEFYKAGCCVSINSDDPGLLNSWINESLTEFYNDYKSEDKDTAIVEVVKNGFRSAFLSEEEKQRWIREIDLSLRKNEE</sequence>
<keyword evidence="7" id="KW-0378">Hydrolase</keyword>
<dbReference type="PROSITE" id="PS00485">
    <property type="entry name" value="A_DEAMINASE"/>
    <property type="match status" value="1"/>
</dbReference>
<protein>
    <recommendedName>
        <fullName evidence="4">Adenosine deaminase</fullName>
    </recommendedName>
</protein>
<evidence type="ECO:0000259" key="9">
    <source>
        <dbReference type="Pfam" id="PF00962"/>
    </source>
</evidence>
<keyword evidence="6" id="KW-0660">Purine salvage</keyword>
<keyword evidence="11" id="KW-1185">Reference proteome</keyword>
<reference evidence="10 11" key="1">
    <citation type="submission" date="2016-11" db="EMBL/GenBank/DDBJ databases">
        <title>The macronuclear genome of Stentor coeruleus: a giant cell with tiny introns.</title>
        <authorList>
            <person name="Slabodnick M."/>
            <person name="Ruby J.G."/>
            <person name="Reiff S.B."/>
            <person name="Swart E.C."/>
            <person name="Gosai S."/>
            <person name="Prabakaran S."/>
            <person name="Witkowska E."/>
            <person name="Larue G.E."/>
            <person name="Fisher S."/>
            <person name="Freeman R.M."/>
            <person name="Gunawardena J."/>
            <person name="Chu W."/>
            <person name="Stover N.A."/>
            <person name="Gregory B.D."/>
            <person name="Nowacki M."/>
            <person name="Derisi J."/>
            <person name="Roy S.W."/>
            <person name="Marshall W.F."/>
            <person name="Sood P."/>
        </authorList>
    </citation>
    <scope>NUCLEOTIDE SEQUENCE [LARGE SCALE GENOMIC DNA]</scope>
    <source>
        <strain evidence="10">WM001</strain>
    </source>
</reference>
<evidence type="ECO:0000256" key="3">
    <source>
        <dbReference type="ARBA" id="ARBA00006676"/>
    </source>
</evidence>
<dbReference type="Pfam" id="PF00962">
    <property type="entry name" value="A_deaminase"/>
    <property type="match status" value="1"/>
</dbReference>
<dbReference type="GO" id="GO:0006166">
    <property type="term" value="P:purine ribonucleoside salvage"/>
    <property type="evidence" value="ECO:0007669"/>
    <property type="project" value="UniProtKB-KW"/>
</dbReference>
<keyword evidence="8" id="KW-0862">Zinc</keyword>
<name>A0A1R2C7P5_9CILI</name>
<evidence type="ECO:0000256" key="7">
    <source>
        <dbReference type="ARBA" id="ARBA00022801"/>
    </source>
</evidence>
<keyword evidence="5" id="KW-0479">Metal-binding</keyword>
<evidence type="ECO:0000313" key="11">
    <source>
        <dbReference type="Proteomes" id="UP000187209"/>
    </source>
</evidence>
<dbReference type="AlphaFoldDB" id="A0A1R2C7P5"/>
<dbReference type="InterPro" id="IPR001365">
    <property type="entry name" value="A_deaminase_dom"/>
</dbReference>
<dbReference type="UniPathway" id="UPA00606"/>
<evidence type="ECO:0000256" key="1">
    <source>
        <dbReference type="ARBA" id="ARBA00001947"/>
    </source>
</evidence>
<dbReference type="Proteomes" id="UP000187209">
    <property type="component" value="Unassembled WGS sequence"/>
</dbReference>
<dbReference type="GO" id="GO:0046872">
    <property type="term" value="F:metal ion binding"/>
    <property type="evidence" value="ECO:0007669"/>
    <property type="project" value="UniProtKB-KW"/>
</dbReference>
<comment type="pathway">
    <text evidence="2">Purine metabolism; purine nucleoside salvage.</text>
</comment>
<gene>
    <name evidence="10" type="ORF">SteCoe_13760</name>
</gene>
<dbReference type="OrthoDB" id="272271at2759"/>
<dbReference type="GO" id="GO:0005829">
    <property type="term" value="C:cytosol"/>
    <property type="evidence" value="ECO:0007669"/>
    <property type="project" value="TreeGrafter"/>
</dbReference>
<dbReference type="GO" id="GO:0000034">
    <property type="term" value="F:adenine deaminase activity"/>
    <property type="evidence" value="ECO:0007669"/>
    <property type="project" value="TreeGrafter"/>
</dbReference>
<evidence type="ECO:0000256" key="5">
    <source>
        <dbReference type="ARBA" id="ARBA00022723"/>
    </source>
</evidence>
<evidence type="ECO:0000256" key="4">
    <source>
        <dbReference type="ARBA" id="ARBA00018099"/>
    </source>
</evidence>
<dbReference type="PANTHER" id="PTHR43114:SF6">
    <property type="entry name" value="ADENINE DEAMINASE"/>
    <property type="match status" value="1"/>
</dbReference>
<dbReference type="InterPro" id="IPR006650">
    <property type="entry name" value="A/AMP_deam_AS"/>
</dbReference>
<dbReference type="SUPFAM" id="SSF51556">
    <property type="entry name" value="Metallo-dependent hydrolases"/>
    <property type="match status" value="1"/>
</dbReference>
<organism evidence="10 11">
    <name type="scientific">Stentor coeruleus</name>
    <dbReference type="NCBI Taxonomy" id="5963"/>
    <lineage>
        <taxon>Eukaryota</taxon>
        <taxon>Sar</taxon>
        <taxon>Alveolata</taxon>
        <taxon>Ciliophora</taxon>
        <taxon>Postciliodesmatophora</taxon>
        <taxon>Heterotrichea</taxon>
        <taxon>Heterotrichida</taxon>
        <taxon>Stentoridae</taxon>
        <taxon>Stentor</taxon>
    </lineage>
</organism>
<feature type="domain" description="Adenosine deaminase" evidence="9">
    <location>
        <begin position="8"/>
        <end position="337"/>
    </location>
</feature>
<evidence type="ECO:0000256" key="6">
    <source>
        <dbReference type="ARBA" id="ARBA00022726"/>
    </source>
</evidence>
<comment type="cofactor">
    <cofactor evidence="1">
        <name>Zn(2+)</name>
        <dbReference type="ChEBI" id="CHEBI:29105"/>
    </cofactor>
</comment>
<proteinExistence type="inferred from homology"/>
<dbReference type="PANTHER" id="PTHR43114">
    <property type="entry name" value="ADENINE DEAMINASE"/>
    <property type="match status" value="1"/>
</dbReference>
<dbReference type="EMBL" id="MPUH01000250">
    <property type="protein sequence ID" value="OMJ85038.1"/>
    <property type="molecule type" value="Genomic_DNA"/>
</dbReference>
<dbReference type="GO" id="GO:0009168">
    <property type="term" value="P:purine ribonucleoside monophosphate biosynthetic process"/>
    <property type="evidence" value="ECO:0007669"/>
    <property type="project" value="InterPro"/>
</dbReference>
<dbReference type="GO" id="GO:0006146">
    <property type="term" value="P:adenine catabolic process"/>
    <property type="evidence" value="ECO:0007669"/>
    <property type="project" value="TreeGrafter"/>
</dbReference>
<evidence type="ECO:0000313" key="10">
    <source>
        <dbReference type="EMBL" id="OMJ85038.1"/>
    </source>
</evidence>
<comment type="caution">
    <text evidence="10">The sequence shown here is derived from an EMBL/GenBank/DDBJ whole genome shotgun (WGS) entry which is preliminary data.</text>
</comment>
<dbReference type="InterPro" id="IPR032466">
    <property type="entry name" value="Metal_Hydrolase"/>
</dbReference>
<dbReference type="GO" id="GO:0043103">
    <property type="term" value="P:hypoxanthine salvage"/>
    <property type="evidence" value="ECO:0007669"/>
    <property type="project" value="TreeGrafter"/>
</dbReference>
<accession>A0A1R2C7P5</accession>
<dbReference type="InterPro" id="IPR006330">
    <property type="entry name" value="Ado/ade_deaminase"/>
</dbReference>
<evidence type="ECO:0000256" key="8">
    <source>
        <dbReference type="ARBA" id="ARBA00022833"/>
    </source>
</evidence>